<dbReference type="Proteomes" id="UP000637578">
    <property type="component" value="Unassembled WGS sequence"/>
</dbReference>
<dbReference type="AlphaFoldDB" id="A0A8J3C6J9"/>
<reference evidence="1" key="1">
    <citation type="journal article" date="2014" name="Int. J. Syst. Evol. Microbiol.">
        <title>Complete genome sequence of Corynebacterium casei LMG S-19264T (=DSM 44701T), isolated from a smear-ripened cheese.</title>
        <authorList>
            <consortium name="US DOE Joint Genome Institute (JGI-PGF)"/>
            <person name="Walter F."/>
            <person name="Albersmeier A."/>
            <person name="Kalinowski J."/>
            <person name="Ruckert C."/>
        </authorList>
    </citation>
    <scope>NUCLEOTIDE SEQUENCE</scope>
    <source>
        <strain evidence="1">CGMCC 4.5737</strain>
    </source>
</reference>
<proteinExistence type="predicted"/>
<keyword evidence="2" id="KW-1185">Reference proteome</keyword>
<reference evidence="1" key="2">
    <citation type="submission" date="2020-09" db="EMBL/GenBank/DDBJ databases">
        <authorList>
            <person name="Sun Q."/>
            <person name="Zhou Y."/>
        </authorList>
    </citation>
    <scope>NUCLEOTIDE SEQUENCE</scope>
    <source>
        <strain evidence="1">CGMCC 4.5737</strain>
    </source>
</reference>
<evidence type="ECO:0000313" key="1">
    <source>
        <dbReference type="EMBL" id="GGM41178.1"/>
    </source>
</evidence>
<organism evidence="1 2">
    <name type="scientific">Longimycelium tulufanense</name>
    <dbReference type="NCBI Taxonomy" id="907463"/>
    <lineage>
        <taxon>Bacteria</taxon>
        <taxon>Bacillati</taxon>
        <taxon>Actinomycetota</taxon>
        <taxon>Actinomycetes</taxon>
        <taxon>Pseudonocardiales</taxon>
        <taxon>Pseudonocardiaceae</taxon>
        <taxon>Longimycelium</taxon>
    </lineage>
</organism>
<evidence type="ECO:0000313" key="2">
    <source>
        <dbReference type="Proteomes" id="UP000637578"/>
    </source>
</evidence>
<comment type="caution">
    <text evidence="1">The sequence shown here is derived from an EMBL/GenBank/DDBJ whole genome shotgun (WGS) entry which is preliminary data.</text>
</comment>
<accession>A0A8J3C6J9</accession>
<dbReference type="EMBL" id="BMMK01000003">
    <property type="protein sequence ID" value="GGM41178.1"/>
    <property type="molecule type" value="Genomic_DNA"/>
</dbReference>
<name>A0A8J3C6J9_9PSEU</name>
<gene>
    <name evidence="1" type="ORF">GCM10012275_10220</name>
</gene>
<sequence>MHFKGTLRDFGRHRGDTDLLLELVTTTGTTNVAFARREDGRSWPFAQNVPYTGTVKEGWTYVCGPVSGRYTCGPQIRFVP</sequence>
<protein>
    <submittedName>
        <fullName evidence="1">Uncharacterized protein</fullName>
    </submittedName>
</protein>